<protein>
    <submittedName>
        <fullName evidence="1">Uncharacterized protein</fullName>
    </submittedName>
</protein>
<keyword evidence="2" id="KW-1185">Reference proteome</keyword>
<reference evidence="1 2" key="1">
    <citation type="submission" date="2019-07" db="EMBL/GenBank/DDBJ databases">
        <title>Whole genome shotgun sequence of Sphingobacterium mizutaii NBRC 14946.</title>
        <authorList>
            <person name="Hosoyama A."/>
            <person name="Uohara A."/>
            <person name="Ohji S."/>
            <person name="Ichikawa N."/>
        </authorList>
    </citation>
    <scope>NUCLEOTIDE SEQUENCE [LARGE SCALE GENOMIC DNA]</scope>
    <source>
        <strain evidence="1 2">NBRC 14946</strain>
    </source>
</reference>
<comment type="caution">
    <text evidence="1">The sequence shown here is derived from an EMBL/GenBank/DDBJ whole genome shotgun (WGS) entry which is preliminary data.</text>
</comment>
<dbReference type="EMBL" id="BJXH01000034">
    <property type="protein sequence ID" value="GEM69290.1"/>
    <property type="molecule type" value="Genomic_DNA"/>
</dbReference>
<evidence type="ECO:0000313" key="2">
    <source>
        <dbReference type="Proteomes" id="UP000321676"/>
    </source>
</evidence>
<proteinExistence type="predicted"/>
<dbReference type="Proteomes" id="UP000321676">
    <property type="component" value="Unassembled WGS sequence"/>
</dbReference>
<gene>
    <name evidence="1" type="ORF">SMI01S_28960</name>
</gene>
<organism evidence="1 2">
    <name type="scientific">Sphingobacterium mizutaii NBRC 14946 = DSM 11724</name>
    <dbReference type="NCBI Taxonomy" id="1220576"/>
    <lineage>
        <taxon>Bacteria</taxon>
        <taxon>Pseudomonadati</taxon>
        <taxon>Bacteroidota</taxon>
        <taxon>Sphingobacteriia</taxon>
        <taxon>Sphingobacteriales</taxon>
        <taxon>Sphingobacteriaceae</taxon>
        <taxon>Sphingobacterium</taxon>
    </lineage>
</organism>
<name>A0ABQ0W5R6_9SPHI</name>
<evidence type="ECO:0000313" key="1">
    <source>
        <dbReference type="EMBL" id="GEM69290.1"/>
    </source>
</evidence>
<accession>A0ABQ0W5R6</accession>
<sequence>MLFDLLLFLLKEYAKKRSGRNNWIDLSKPIYLSTPQKDEESSGVKSILLSQKEIEFVND</sequence>